<gene>
    <name evidence="3" type="ORF">DES53_108233</name>
</gene>
<evidence type="ECO:0000259" key="2">
    <source>
        <dbReference type="Pfam" id="PF03795"/>
    </source>
</evidence>
<feature type="domain" description="YCII-related" evidence="2">
    <location>
        <begin position="1"/>
        <end position="109"/>
    </location>
</feature>
<dbReference type="RefSeq" id="WP_113960387.1">
    <property type="nucleotide sequence ID" value="NZ_QNRR01000008.1"/>
</dbReference>
<keyword evidence="4" id="KW-1185">Reference proteome</keyword>
<dbReference type="PANTHER" id="PTHR35174">
    <property type="entry name" value="BLL7171 PROTEIN-RELATED"/>
    <property type="match status" value="1"/>
</dbReference>
<proteinExistence type="inferred from homology"/>
<dbReference type="OrthoDB" id="9807535at2"/>
<name>A0A366HDN5_9BACT</name>
<reference evidence="3 4" key="1">
    <citation type="submission" date="2018-06" db="EMBL/GenBank/DDBJ databases">
        <title>Genomic Encyclopedia of Type Strains, Phase IV (KMG-IV): sequencing the most valuable type-strain genomes for metagenomic binning, comparative biology and taxonomic classification.</title>
        <authorList>
            <person name="Goeker M."/>
        </authorList>
    </citation>
    <scope>NUCLEOTIDE SEQUENCE [LARGE SCALE GENOMIC DNA]</scope>
    <source>
        <strain evidence="3 4">DSM 25532</strain>
    </source>
</reference>
<organism evidence="3 4">
    <name type="scientific">Roseimicrobium gellanilyticum</name>
    <dbReference type="NCBI Taxonomy" id="748857"/>
    <lineage>
        <taxon>Bacteria</taxon>
        <taxon>Pseudomonadati</taxon>
        <taxon>Verrucomicrobiota</taxon>
        <taxon>Verrucomicrobiia</taxon>
        <taxon>Verrucomicrobiales</taxon>
        <taxon>Verrucomicrobiaceae</taxon>
        <taxon>Roseimicrobium</taxon>
    </lineage>
</organism>
<dbReference type="EMBL" id="QNRR01000008">
    <property type="protein sequence ID" value="RBP40526.1"/>
    <property type="molecule type" value="Genomic_DNA"/>
</dbReference>
<evidence type="ECO:0000256" key="1">
    <source>
        <dbReference type="ARBA" id="ARBA00007689"/>
    </source>
</evidence>
<dbReference type="Proteomes" id="UP000253426">
    <property type="component" value="Unassembled WGS sequence"/>
</dbReference>
<protein>
    <recommendedName>
        <fullName evidence="2">YCII-related domain-containing protein</fullName>
    </recommendedName>
</protein>
<sequence>MKYALLVHHPKEYFEKRNDAEAIAAGRAYGEALQAAGVLVGGAGLEGPLTATTVSVRDGKRQVHDGPYAETKEYLAGIGIIDVPDLDVALEWAARHPAAAVTSIEVRPLLGGHFSTSAKKDS</sequence>
<accession>A0A366HDN5</accession>
<dbReference type="Pfam" id="PF03795">
    <property type="entry name" value="YCII"/>
    <property type="match status" value="1"/>
</dbReference>
<evidence type="ECO:0000313" key="3">
    <source>
        <dbReference type="EMBL" id="RBP40526.1"/>
    </source>
</evidence>
<dbReference type="Gene3D" id="3.30.70.1060">
    <property type="entry name" value="Dimeric alpha+beta barrel"/>
    <property type="match status" value="1"/>
</dbReference>
<dbReference type="SUPFAM" id="SSF54909">
    <property type="entry name" value="Dimeric alpha+beta barrel"/>
    <property type="match status" value="1"/>
</dbReference>
<dbReference type="InterPro" id="IPR005545">
    <property type="entry name" value="YCII"/>
</dbReference>
<comment type="similarity">
    <text evidence="1">Belongs to the YciI family.</text>
</comment>
<dbReference type="PANTHER" id="PTHR35174:SF3">
    <property type="entry name" value="BLL7171 PROTEIN"/>
    <property type="match status" value="1"/>
</dbReference>
<comment type="caution">
    <text evidence="3">The sequence shown here is derived from an EMBL/GenBank/DDBJ whole genome shotgun (WGS) entry which is preliminary data.</text>
</comment>
<dbReference type="AlphaFoldDB" id="A0A366HDN5"/>
<dbReference type="InterPro" id="IPR011008">
    <property type="entry name" value="Dimeric_a/b-barrel"/>
</dbReference>
<evidence type="ECO:0000313" key="4">
    <source>
        <dbReference type="Proteomes" id="UP000253426"/>
    </source>
</evidence>